<proteinExistence type="predicted"/>
<feature type="transmembrane region" description="Helical" evidence="1">
    <location>
        <begin position="20"/>
        <end position="41"/>
    </location>
</feature>
<dbReference type="InterPro" id="IPR019196">
    <property type="entry name" value="ABC_transp_unknown"/>
</dbReference>
<dbReference type="Pfam" id="PF23357">
    <property type="entry name" value="DUF7088"/>
    <property type="match status" value="1"/>
</dbReference>
<evidence type="ECO:0000259" key="3">
    <source>
        <dbReference type="Pfam" id="PF23357"/>
    </source>
</evidence>
<keyword evidence="1" id="KW-0472">Membrane</keyword>
<dbReference type="InterPro" id="IPR055396">
    <property type="entry name" value="DUF7088"/>
</dbReference>
<feature type="domain" description="DUF7088" evidence="3">
    <location>
        <begin position="47"/>
        <end position="156"/>
    </location>
</feature>
<name>A0A644WVV4_9ZZZZ</name>
<sequence>MVIAMEKMKNHGANRKKSLIKLLAGVSILVVINLAGTLGFFRLDLTQEKRYTLSDNTINLLKQVDDIVYFRIFLDGELPASYTKLRNSIRETLDDFRAYNKANIQYEFIDPSQGKDKKTLNDYYNELVAKGLQPAVDRQQNSSSTEQRIIWPCALVSYKTRETAVNFIQTGQQPDKEVLINESLESLEFNLIDAIRRLFVREKPKIAFIEGHGESNAMKTEDITRSLTDYYSVERIRINQQLKSLDNFKTIIIAGPDSVFDEKDKFIIDQYIMDGGRVLWLIDGTATNMDSLQSSAETVAIANELNLEDMLFKYGVRINNNLLLDLNSCPIPVKTGQIGDQPQFDYFNWYYFPSIANTDGHPIVKNLNAIRFEFVSGIDTVGGGGIKKTVLLSTSDHSRILNTPAIISLSVLNETPSKDFFNKSKIPVAVLLEGSFSSVFANRVPPEIAEDKEIGFNETGKPTKMIVVSDGDIINNQFVNRNGQFYTYPLGYDRFTGLNYGNKDFLLNCMNYLTDESNLLEIRSRELKIRLLDKTMIASNQAYIKWSNVLGPVFLVILFGLVLMIFRKIKLRKGL</sequence>
<dbReference type="InterPro" id="IPR019863">
    <property type="entry name" value="Motility-assoc_ABC-rel_GldG"/>
</dbReference>
<dbReference type="NCBIfam" id="TIGR03521">
    <property type="entry name" value="GldG"/>
    <property type="match status" value="1"/>
</dbReference>
<feature type="domain" description="ABC-type uncharacterised transport system" evidence="2">
    <location>
        <begin position="203"/>
        <end position="509"/>
    </location>
</feature>
<keyword evidence="1" id="KW-1133">Transmembrane helix</keyword>
<dbReference type="Pfam" id="PF09822">
    <property type="entry name" value="ABC_transp_aux"/>
    <property type="match status" value="1"/>
</dbReference>
<dbReference type="EMBL" id="VSSQ01001206">
    <property type="protein sequence ID" value="MPM06184.1"/>
    <property type="molecule type" value="Genomic_DNA"/>
</dbReference>
<accession>A0A644WVV4</accession>
<evidence type="ECO:0000259" key="2">
    <source>
        <dbReference type="Pfam" id="PF09822"/>
    </source>
</evidence>
<protein>
    <submittedName>
        <fullName evidence="4">Uncharacterized protein</fullName>
    </submittedName>
</protein>
<evidence type="ECO:0000313" key="4">
    <source>
        <dbReference type="EMBL" id="MPM06184.1"/>
    </source>
</evidence>
<feature type="transmembrane region" description="Helical" evidence="1">
    <location>
        <begin position="546"/>
        <end position="566"/>
    </location>
</feature>
<keyword evidence="1" id="KW-0812">Transmembrane</keyword>
<comment type="caution">
    <text evidence="4">The sequence shown here is derived from an EMBL/GenBank/DDBJ whole genome shotgun (WGS) entry which is preliminary data.</text>
</comment>
<gene>
    <name evidence="4" type="ORF">SDC9_52480</name>
</gene>
<organism evidence="4">
    <name type="scientific">bioreactor metagenome</name>
    <dbReference type="NCBI Taxonomy" id="1076179"/>
    <lineage>
        <taxon>unclassified sequences</taxon>
        <taxon>metagenomes</taxon>
        <taxon>ecological metagenomes</taxon>
    </lineage>
</organism>
<evidence type="ECO:0000256" key="1">
    <source>
        <dbReference type="SAM" id="Phobius"/>
    </source>
</evidence>
<reference evidence="4" key="1">
    <citation type="submission" date="2019-08" db="EMBL/GenBank/DDBJ databases">
        <authorList>
            <person name="Kucharzyk K."/>
            <person name="Murdoch R.W."/>
            <person name="Higgins S."/>
            <person name="Loffler F."/>
        </authorList>
    </citation>
    <scope>NUCLEOTIDE SEQUENCE</scope>
</reference>
<dbReference type="AlphaFoldDB" id="A0A644WVV4"/>